<keyword evidence="1" id="KW-0472">Membrane</keyword>
<organism evidence="2 3">
    <name type="scientific">Halobaculum magnesiiphilum</name>
    <dbReference type="NCBI Taxonomy" id="1017351"/>
    <lineage>
        <taxon>Archaea</taxon>
        <taxon>Methanobacteriati</taxon>
        <taxon>Methanobacteriota</taxon>
        <taxon>Stenosarchaea group</taxon>
        <taxon>Halobacteria</taxon>
        <taxon>Halobacteriales</taxon>
        <taxon>Haloferacaceae</taxon>
        <taxon>Halobaculum</taxon>
    </lineage>
</organism>
<sequence length="138" mass="14591">MPDGTDRAQLSLPILEAAVGVAFLLAVAASFGLALPEPGTAEAQLDAYADDAGTVLAEEPPRHAGGTRLDEVSRSPAAFERERGALRERVRRILGDNLLFRVETPHGAVGFERPNGVATGRASITTAGGEVVLWVWYV</sequence>
<name>A0A8T8WAM1_9EURY</name>
<dbReference type="InterPro" id="IPR055686">
    <property type="entry name" value="DUF7262"/>
</dbReference>
<dbReference type="GeneID" id="67178747"/>
<proteinExistence type="predicted"/>
<protein>
    <submittedName>
        <fullName evidence="2">Uncharacterized protein</fullName>
    </submittedName>
</protein>
<dbReference type="KEGG" id="hmp:K6T50_11355"/>
<dbReference type="Pfam" id="PF23923">
    <property type="entry name" value="DUF7262"/>
    <property type="match status" value="1"/>
</dbReference>
<keyword evidence="3" id="KW-1185">Reference proteome</keyword>
<dbReference type="AlphaFoldDB" id="A0A8T8WAM1"/>
<evidence type="ECO:0000256" key="1">
    <source>
        <dbReference type="SAM" id="Phobius"/>
    </source>
</evidence>
<dbReference type="Proteomes" id="UP000826254">
    <property type="component" value="Chromosome"/>
</dbReference>
<dbReference type="EMBL" id="CP081958">
    <property type="protein sequence ID" value="QZP36887.1"/>
    <property type="molecule type" value="Genomic_DNA"/>
</dbReference>
<evidence type="ECO:0000313" key="2">
    <source>
        <dbReference type="EMBL" id="QZP36887.1"/>
    </source>
</evidence>
<feature type="transmembrane region" description="Helical" evidence="1">
    <location>
        <begin position="12"/>
        <end position="35"/>
    </location>
</feature>
<accession>A0A8T8WAM1</accession>
<keyword evidence="1" id="KW-0812">Transmembrane</keyword>
<keyword evidence="1" id="KW-1133">Transmembrane helix</keyword>
<gene>
    <name evidence="2" type="ORF">K6T50_11355</name>
</gene>
<reference evidence="2 3" key="1">
    <citation type="journal article" date="2021" name="Int. J. Syst. Evol. Microbiol.">
        <title>Halobaculum halophilum sp. nov. and Halobaculum salinum sp. nov., isolated from salt lake and saline soil.</title>
        <authorList>
            <person name="Cui H.L."/>
            <person name="Shi X.W."/>
            <person name="Yin X.M."/>
            <person name="Yang X.Y."/>
            <person name="Hou J."/>
            <person name="Zhu L."/>
        </authorList>
    </citation>
    <scope>NUCLEOTIDE SEQUENCE [LARGE SCALE GENOMIC DNA]</scope>
    <source>
        <strain evidence="2 3">NBRC 109044</strain>
    </source>
</reference>
<evidence type="ECO:0000313" key="3">
    <source>
        <dbReference type="Proteomes" id="UP000826254"/>
    </source>
</evidence>
<dbReference type="RefSeq" id="WP_222606705.1">
    <property type="nucleotide sequence ID" value="NZ_CP081958.1"/>
</dbReference>